<dbReference type="Pfam" id="PF00249">
    <property type="entry name" value="Myb_DNA-binding"/>
    <property type="match status" value="1"/>
</dbReference>
<sequence length="119" mass="13900">MKTAKNKLTPEDSNTGRWTQREHKAFLLGIKLYGKDWKNISEYIGTRTSDQVRSHAQKYYLRIANVKKYREEAQDFVAKEFELIEGPRSHQDQATQYGEGMTFSDVPLTSPFDSTEYKK</sequence>
<dbReference type="AlphaFoldDB" id="A0AAU9IZW0"/>
<feature type="domain" description="Myb-like" evidence="6">
    <location>
        <begin position="10"/>
        <end position="60"/>
    </location>
</feature>
<keyword evidence="2" id="KW-0238">DNA-binding</keyword>
<protein>
    <submittedName>
        <fullName evidence="9">Uncharacterized protein</fullName>
    </submittedName>
</protein>
<dbReference type="NCBIfam" id="TIGR01557">
    <property type="entry name" value="myb_SHAQKYF"/>
    <property type="match status" value="1"/>
</dbReference>
<evidence type="ECO:0000313" key="10">
    <source>
        <dbReference type="Proteomes" id="UP001162131"/>
    </source>
</evidence>
<evidence type="ECO:0000256" key="1">
    <source>
        <dbReference type="ARBA" id="ARBA00023015"/>
    </source>
</evidence>
<evidence type="ECO:0000259" key="7">
    <source>
        <dbReference type="PROSITE" id="PS51293"/>
    </source>
</evidence>
<evidence type="ECO:0000256" key="4">
    <source>
        <dbReference type="ARBA" id="ARBA00023242"/>
    </source>
</evidence>
<evidence type="ECO:0000259" key="8">
    <source>
        <dbReference type="PROSITE" id="PS51294"/>
    </source>
</evidence>
<dbReference type="EMBL" id="CAJZBQ010000018">
    <property type="protein sequence ID" value="CAG9317216.1"/>
    <property type="molecule type" value="Genomic_DNA"/>
</dbReference>
<feature type="domain" description="SANT" evidence="7">
    <location>
        <begin position="13"/>
        <end position="64"/>
    </location>
</feature>
<reference evidence="9" key="1">
    <citation type="submission" date="2021-09" db="EMBL/GenBank/DDBJ databases">
        <authorList>
            <consortium name="AG Swart"/>
            <person name="Singh M."/>
            <person name="Singh A."/>
            <person name="Seah K."/>
            <person name="Emmerich C."/>
        </authorList>
    </citation>
    <scope>NUCLEOTIDE SEQUENCE</scope>
    <source>
        <strain evidence="9">ATCC30299</strain>
    </source>
</reference>
<keyword evidence="1" id="KW-0805">Transcription regulation</keyword>
<dbReference type="CDD" id="cd00167">
    <property type="entry name" value="SANT"/>
    <property type="match status" value="1"/>
</dbReference>
<accession>A0AAU9IZW0</accession>
<dbReference type="Gene3D" id="1.10.10.60">
    <property type="entry name" value="Homeodomain-like"/>
    <property type="match status" value="1"/>
</dbReference>
<keyword evidence="3" id="KW-0804">Transcription</keyword>
<keyword evidence="4" id="KW-0539">Nucleus</keyword>
<dbReference type="InterPro" id="IPR006447">
    <property type="entry name" value="Myb_dom_plants"/>
</dbReference>
<keyword evidence="10" id="KW-1185">Reference proteome</keyword>
<dbReference type="InterPro" id="IPR017930">
    <property type="entry name" value="Myb_dom"/>
</dbReference>
<evidence type="ECO:0000259" key="6">
    <source>
        <dbReference type="PROSITE" id="PS50090"/>
    </source>
</evidence>
<evidence type="ECO:0000256" key="3">
    <source>
        <dbReference type="ARBA" id="ARBA00023163"/>
    </source>
</evidence>
<dbReference type="Proteomes" id="UP001162131">
    <property type="component" value="Unassembled WGS sequence"/>
</dbReference>
<evidence type="ECO:0000256" key="2">
    <source>
        <dbReference type="ARBA" id="ARBA00023125"/>
    </source>
</evidence>
<dbReference type="InterPro" id="IPR017884">
    <property type="entry name" value="SANT_dom"/>
</dbReference>
<dbReference type="PROSITE" id="PS51294">
    <property type="entry name" value="HTH_MYB"/>
    <property type="match status" value="1"/>
</dbReference>
<name>A0AAU9IZW0_9CILI</name>
<dbReference type="InterPro" id="IPR001005">
    <property type="entry name" value="SANT/Myb"/>
</dbReference>
<dbReference type="PROSITE" id="PS50090">
    <property type="entry name" value="MYB_LIKE"/>
    <property type="match status" value="1"/>
</dbReference>
<evidence type="ECO:0000256" key="5">
    <source>
        <dbReference type="SAM" id="MobiDB-lite"/>
    </source>
</evidence>
<gene>
    <name evidence="9" type="ORF">BSTOLATCC_MIC18470</name>
</gene>
<organism evidence="9 10">
    <name type="scientific">Blepharisma stoltei</name>
    <dbReference type="NCBI Taxonomy" id="1481888"/>
    <lineage>
        <taxon>Eukaryota</taxon>
        <taxon>Sar</taxon>
        <taxon>Alveolata</taxon>
        <taxon>Ciliophora</taxon>
        <taxon>Postciliodesmatophora</taxon>
        <taxon>Heterotrichea</taxon>
        <taxon>Heterotrichida</taxon>
        <taxon>Blepharismidae</taxon>
        <taxon>Blepharisma</taxon>
    </lineage>
</organism>
<dbReference type="PROSITE" id="PS51293">
    <property type="entry name" value="SANT"/>
    <property type="match status" value="1"/>
</dbReference>
<dbReference type="PANTHER" id="PTHR12802">
    <property type="entry name" value="SWI/SNF COMPLEX-RELATED"/>
    <property type="match status" value="1"/>
</dbReference>
<dbReference type="SUPFAM" id="SSF46689">
    <property type="entry name" value="Homeodomain-like"/>
    <property type="match status" value="1"/>
</dbReference>
<dbReference type="SMART" id="SM00717">
    <property type="entry name" value="SANT"/>
    <property type="match status" value="1"/>
</dbReference>
<feature type="domain" description="HTH myb-type" evidence="8">
    <location>
        <begin position="14"/>
        <end position="64"/>
    </location>
</feature>
<comment type="caution">
    <text evidence="9">The sequence shown here is derived from an EMBL/GenBank/DDBJ whole genome shotgun (WGS) entry which is preliminary data.</text>
</comment>
<feature type="region of interest" description="Disordered" evidence="5">
    <location>
        <begin position="100"/>
        <end position="119"/>
    </location>
</feature>
<dbReference type="InterPro" id="IPR009057">
    <property type="entry name" value="Homeodomain-like_sf"/>
</dbReference>
<dbReference type="GO" id="GO:0003677">
    <property type="term" value="F:DNA binding"/>
    <property type="evidence" value="ECO:0007669"/>
    <property type="project" value="UniProtKB-KW"/>
</dbReference>
<evidence type="ECO:0000313" key="9">
    <source>
        <dbReference type="EMBL" id="CAG9317216.1"/>
    </source>
</evidence>
<proteinExistence type="predicted"/>